<dbReference type="Pfam" id="PF01381">
    <property type="entry name" value="HTH_3"/>
    <property type="match status" value="1"/>
</dbReference>
<dbReference type="SMART" id="SM00530">
    <property type="entry name" value="HTH_XRE"/>
    <property type="match status" value="1"/>
</dbReference>
<dbReference type="RefSeq" id="WP_206581148.1">
    <property type="nucleotide sequence ID" value="NZ_JAFJZZ010000001.1"/>
</dbReference>
<dbReference type="Proteomes" id="UP000664545">
    <property type="component" value="Unassembled WGS sequence"/>
</dbReference>
<dbReference type="AlphaFoldDB" id="A0A939D6I5"/>
<organism evidence="3 4">
    <name type="scientific">Clostridium aminobutyricum</name>
    <dbReference type="NCBI Taxonomy" id="33953"/>
    <lineage>
        <taxon>Bacteria</taxon>
        <taxon>Bacillati</taxon>
        <taxon>Bacillota</taxon>
        <taxon>Clostridia</taxon>
        <taxon>Eubacteriales</taxon>
        <taxon>Clostridiaceae</taxon>
        <taxon>Clostridium</taxon>
    </lineage>
</organism>
<dbReference type="EMBL" id="JAFJZZ010000001">
    <property type="protein sequence ID" value="MBN7772339.1"/>
    <property type="molecule type" value="Genomic_DNA"/>
</dbReference>
<dbReference type="SUPFAM" id="SSF47413">
    <property type="entry name" value="lambda repressor-like DNA-binding domains"/>
    <property type="match status" value="1"/>
</dbReference>
<keyword evidence="4" id="KW-1185">Reference proteome</keyword>
<evidence type="ECO:0000313" key="4">
    <source>
        <dbReference type="Proteomes" id="UP000664545"/>
    </source>
</evidence>
<proteinExistence type="predicted"/>
<dbReference type="PANTHER" id="PTHR46558:SF11">
    <property type="entry name" value="HTH-TYPE TRANSCRIPTIONAL REGULATOR XRE"/>
    <property type="match status" value="1"/>
</dbReference>
<dbReference type="PANTHER" id="PTHR46558">
    <property type="entry name" value="TRACRIPTIONAL REGULATORY PROTEIN-RELATED-RELATED"/>
    <property type="match status" value="1"/>
</dbReference>
<accession>A0A939D6I5</accession>
<evidence type="ECO:0000256" key="1">
    <source>
        <dbReference type="ARBA" id="ARBA00023125"/>
    </source>
</evidence>
<dbReference type="PROSITE" id="PS50943">
    <property type="entry name" value="HTH_CROC1"/>
    <property type="match status" value="1"/>
</dbReference>
<evidence type="ECO:0000313" key="3">
    <source>
        <dbReference type="EMBL" id="MBN7772339.1"/>
    </source>
</evidence>
<dbReference type="InterPro" id="IPR001387">
    <property type="entry name" value="Cro/C1-type_HTH"/>
</dbReference>
<dbReference type="Gene3D" id="1.10.260.40">
    <property type="entry name" value="lambda repressor-like DNA-binding domains"/>
    <property type="match status" value="1"/>
</dbReference>
<sequence length="371" mass="42165">MKEINIAKKLIEKRKEKGITQDELASYIGVSKASVSKWETGHSYPDITFLPQLAAYFNISIDELIGYLPQMEKEDIKNLYYKLTAEFSTKPFGEVMDECHEIIKKYYSCFPLLLQMAGLLTNHYMLAKEKEEQEATLQEVIHLCERIKAEAEEMQLINQANSIEAICWLILGNADKVMELLDGIMKPSSSNETLLASAYQMTGNMEKAKEVLQAGIYLRLVELMGMLPSYLLLCQGDSQRFESTLNRAVSMAGIFDLDRLHAGVMLQIYLAAAQGYAMQSNPERALDLIEKYAAVCTSEAFPFTLHGDNFFDSIDPWFADFDLGNQAPRSDKVIKESMLQGLIENPFFTTFADQPRFQRILASMKSRLEER</sequence>
<dbReference type="InterPro" id="IPR011990">
    <property type="entry name" value="TPR-like_helical_dom_sf"/>
</dbReference>
<keyword evidence="1" id="KW-0238">DNA-binding</keyword>
<name>A0A939D6I5_CLOAM</name>
<reference evidence="3" key="1">
    <citation type="submission" date="2021-02" db="EMBL/GenBank/DDBJ databases">
        <title>Abyssanaerobacter marinus gen.nov., sp., nov, anaerobic bacterium isolated from the Onnuri vent field of Indian Ocean and suggestion of Mogibacteriaceae fam. nov., and proposal of reclassification of ambiguous this family's genus member.</title>
        <authorList>
            <person name="Kim Y.J."/>
            <person name="Yang J.-A."/>
        </authorList>
    </citation>
    <scope>NUCLEOTIDE SEQUENCE</scope>
    <source>
        <strain evidence="3">DSM 2634</strain>
    </source>
</reference>
<feature type="domain" description="HTH cro/C1-type" evidence="2">
    <location>
        <begin position="10"/>
        <end position="64"/>
    </location>
</feature>
<gene>
    <name evidence="3" type="ORF">JYB65_03095</name>
</gene>
<protein>
    <submittedName>
        <fullName evidence="3">Helix-turn-helix transcriptional regulator</fullName>
    </submittedName>
</protein>
<dbReference type="Gene3D" id="1.25.40.10">
    <property type="entry name" value="Tetratricopeptide repeat domain"/>
    <property type="match status" value="1"/>
</dbReference>
<dbReference type="GO" id="GO:0003677">
    <property type="term" value="F:DNA binding"/>
    <property type="evidence" value="ECO:0007669"/>
    <property type="project" value="UniProtKB-KW"/>
</dbReference>
<evidence type="ECO:0000259" key="2">
    <source>
        <dbReference type="PROSITE" id="PS50943"/>
    </source>
</evidence>
<dbReference type="InterPro" id="IPR010982">
    <property type="entry name" value="Lambda_DNA-bd_dom_sf"/>
</dbReference>
<comment type="caution">
    <text evidence="3">The sequence shown here is derived from an EMBL/GenBank/DDBJ whole genome shotgun (WGS) entry which is preliminary data.</text>
</comment>
<dbReference type="CDD" id="cd00093">
    <property type="entry name" value="HTH_XRE"/>
    <property type="match status" value="1"/>
</dbReference>